<name>A0A0G4K2U8_9GAMM</name>
<dbReference type="GO" id="GO:0000104">
    <property type="term" value="F:succinate dehydrogenase activity"/>
    <property type="evidence" value="ECO:0007669"/>
    <property type="project" value="TreeGrafter"/>
</dbReference>
<dbReference type="EMBL" id="CGIG01000001">
    <property type="protein sequence ID" value="CPR21598.1"/>
    <property type="molecule type" value="Genomic_DNA"/>
</dbReference>
<dbReference type="GO" id="GO:0050660">
    <property type="term" value="F:flavin adenine dinucleotide binding"/>
    <property type="evidence" value="ECO:0007669"/>
    <property type="project" value="TreeGrafter"/>
</dbReference>
<evidence type="ECO:0000259" key="3">
    <source>
        <dbReference type="Pfam" id="PF00890"/>
    </source>
</evidence>
<dbReference type="GO" id="GO:0005886">
    <property type="term" value="C:plasma membrane"/>
    <property type="evidence" value="ECO:0007669"/>
    <property type="project" value="TreeGrafter"/>
</dbReference>
<dbReference type="STRING" id="1109412.BN1221_04976c"/>
<evidence type="ECO:0000256" key="1">
    <source>
        <dbReference type="ARBA" id="ARBA00022630"/>
    </source>
</evidence>
<dbReference type="Proteomes" id="UP000044377">
    <property type="component" value="Unassembled WGS sequence"/>
</dbReference>
<dbReference type="AlphaFoldDB" id="A0A0G4K2U8"/>
<dbReference type="InterPro" id="IPR003953">
    <property type="entry name" value="FAD-dep_OxRdtase_2_FAD-bd"/>
</dbReference>
<sequence length="690" mass="75577">MALIISQNTLDQLTDVEMPKHTAARQPDETLALGSGATIPVYRCETLVVGSGAAGLRAAVELKRRQVDVLVATQTLFWGTSACSGSDKQTLHTAATSNRGDNFIQLANALSAGGAMDADTAYVEAVGSIEAFAGLKYIGLPLPEDRYGATLRYQTDHDEAGRATSCGPRTSRLMVKVLAEEANRLAVPFVDHSTVIRLLIDDRYDERRIAGALAINTGARGEHNPAGLALYLCPSLVLAAGGPGELFRDSVYPNRCFGSLGLGLEAGIQAVNLTENQFGIGTRRDEFPWNLSGTYVQCMPYIFSLDEQGEEHNFLADYYRSTQELASNIFRKGYQWPIHATRMLNFGSSLVDLAIFSESQLGRTIYMDFNRNPQPVPSDRPFSLNELDDDVAQYLTNNEALLTMPIDRLRRMNPLAIELYKHHGHDISTTPLPFNVNHQHMNGGLAVDRWGQTSLAGCFAVGEAAGTHGVTRPGGAALNAGQVFGMRCARQIASQETIAPVPLAGLLRQITDCAQEITAGMHNENGLAISDIKREIQQRMSDKAGFICHADDIKEALLAARRLNEQIRERGVAIPFVNKVAVSFQWRHMALASEAVLSALDFYISQGGGSRGARAICSPRGEETPTTRAGALEQYRFLTEKPEHKQQQLFVRYRPSGFSVTPKPLRALGDLDAIFFEKNWPDFLTGKIYR</sequence>
<organism evidence="4 5">
    <name type="scientific">Brenneria goodwinii</name>
    <dbReference type="NCBI Taxonomy" id="1109412"/>
    <lineage>
        <taxon>Bacteria</taxon>
        <taxon>Pseudomonadati</taxon>
        <taxon>Pseudomonadota</taxon>
        <taxon>Gammaproteobacteria</taxon>
        <taxon>Enterobacterales</taxon>
        <taxon>Pectobacteriaceae</taxon>
        <taxon>Brenneria</taxon>
    </lineage>
</organism>
<evidence type="ECO:0000313" key="5">
    <source>
        <dbReference type="Proteomes" id="UP000044377"/>
    </source>
</evidence>
<dbReference type="RefSeq" id="WP_048639545.1">
    <property type="nucleotide sequence ID" value="NZ_CGIG01000001.1"/>
</dbReference>
<dbReference type="PANTHER" id="PTHR11632:SF51">
    <property type="entry name" value="SUCCINATE DEHYDROGENASE [UBIQUINONE] FLAVOPROTEIN SUBUNIT, MITOCHONDRIAL"/>
    <property type="match status" value="1"/>
</dbReference>
<protein>
    <submittedName>
        <fullName evidence="4">Succinate dehydrogenase flavoprotein subunit</fullName>
    </submittedName>
</protein>
<dbReference type="SUPFAM" id="SSF51905">
    <property type="entry name" value="FAD/NAD(P)-binding domain"/>
    <property type="match status" value="1"/>
</dbReference>
<dbReference type="Gene3D" id="3.50.50.60">
    <property type="entry name" value="FAD/NAD(P)-binding domain"/>
    <property type="match status" value="2"/>
</dbReference>
<dbReference type="PRINTS" id="PR00368">
    <property type="entry name" value="FADPNR"/>
</dbReference>
<feature type="domain" description="FAD-dependent oxidoreductase 2 FAD-binding" evidence="3">
    <location>
        <begin position="46"/>
        <end position="478"/>
    </location>
</feature>
<dbReference type="PANTHER" id="PTHR11632">
    <property type="entry name" value="SUCCINATE DEHYDROGENASE 2 FLAVOPROTEIN SUBUNIT"/>
    <property type="match status" value="1"/>
</dbReference>
<keyword evidence="5" id="KW-1185">Reference proteome</keyword>
<keyword evidence="1" id="KW-0285">Flavoprotein</keyword>
<dbReference type="GO" id="GO:0009055">
    <property type="term" value="F:electron transfer activity"/>
    <property type="evidence" value="ECO:0007669"/>
    <property type="project" value="TreeGrafter"/>
</dbReference>
<evidence type="ECO:0000313" key="4">
    <source>
        <dbReference type="EMBL" id="CPR21598.1"/>
    </source>
</evidence>
<gene>
    <name evidence="4" type="ORF">BN1221_04976c</name>
</gene>
<accession>A0A0G4K2U8</accession>
<keyword evidence="2" id="KW-0560">Oxidoreductase</keyword>
<dbReference type="InterPro" id="IPR036188">
    <property type="entry name" value="FAD/NAD-bd_sf"/>
</dbReference>
<dbReference type="OrthoDB" id="9806724at2"/>
<dbReference type="InterPro" id="IPR030664">
    <property type="entry name" value="SdhA/FrdA/AprA"/>
</dbReference>
<reference evidence="5" key="1">
    <citation type="submission" date="2015-01" db="EMBL/GenBank/DDBJ databases">
        <authorList>
            <person name="Paterson Steve"/>
        </authorList>
    </citation>
    <scope>NUCLEOTIDE SEQUENCE [LARGE SCALE GENOMIC DNA]</scope>
    <source>
        <strain evidence="5">OBR1</strain>
    </source>
</reference>
<dbReference type="Pfam" id="PF00890">
    <property type="entry name" value="FAD_binding_2"/>
    <property type="match status" value="1"/>
</dbReference>
<evidence type="ECO:0000256" key="2">
    <source>
        <dbReference type="ARBA" id="ARBA00023002"/>
    </source>
</evidence>
<proteinExistence type="predicted"/>
<dbReference type="GO" id="GO:0009061">
    <property type="term" value="P:anaerobic respiration"/>
    <property type="evidence" value="ECO:0007669"/>
    <property type="project" value="TreeGrafter"/>
</dbReference>